<comment type="caution">
    <text evidence="1">The sequence shown here is derived from an EMBL/GenBank/DDBJ whole genome shotgun (WGS) entry which is preliminary data.</text>
</comment>
<dbReference type="AlphaFoldDB" id="A0A0F9JIK0"/>
<evidence type="ECO:0000313" key="1">
    <source>
        <dbReference type="EMBL" id="KKL98792.1"/>
    </source>
</evidence>
<proteinExistence type="predicted"/>
<protein>
    <submittedName>
        <fullName evidence="1">Uncharacterized protein</fullName>
    </submittedName>
</protein>
<organism evidence="1">
    <name type="scientific">marine sediment metagenome</name>
    <dbReference type="NCBI Taxonomy" id="412755"/>
    <lineage>
        <taxon>unclassified sequences</taxon>
        <taxon>metagenomes</taxon>
        <taxon>ecological metagenomes</taxon>
    </lineage>
</organism>
<accession>A0A0F9JIK0</accession>
<sequence>MKHYPECEKLQGLEVEHRAIMEFHDYLASKGFVICEYIEDDLIHVSKSAQALIFDTYGIDPVKLEAERRQILEDVRGE</sequence>
<gene>
    <name evidence="1" type="ORF">LCGC14_1820880</name>
</gene>
<reference evidence="1" key="1">
    <citation type="journal article" date="2015" name="Nature">
        <title>Complex archaea that bridge the gap between prokaryotes and eukaryotes.</title>
        <authorList>
            <person name="Spang A."/>
            <person name="Saw J.H."/>
            <person name="Jorgensen S.L."/>
            <person name="Zaremba-Niedzwiedzka K."/>
            <person name="Martijn J."/>
            <person name="Lind A.E."/>
            <person name="van Eijk R."/>
            <person name="Schleper C."/>
            <person name="Guy L."/>
            <person name="Ettema T.J."/>
        </authorList>
    </citation>
    <scope>NUCLEOTIDE SEQUENCE</scope>
</reference>
<dbReference type="EMBL" id="LAZR01017830">
    <property type="protein sequence ID" value="KKL98792.1"/>
    <property type="molecule type" value="Genomic_DNA"/>
</dbReference>
<name>A0A0F9JIK0_9ZZZZ</name>